<dbReference type="PROSITE" id="PS00640">
    <property type="entry name" value="THIOL_PROTEASE_ASN"/>
    <property type="match status" value="1"/>
</dbReference>
<dbReference type="GO" id="GO:0008234">
    <property type="term" value="F:cysteine-type peptidase activity"/>
    <property type="evidence" value="ECO:0007669"/>
    <property type="project" value="UniProtKB-KW"/>
</dbReference>
<dbReference type="InterPro" id="IPR013201">
    <property type="entry name" value="Prot_inhib_I29"/>
</dbReference>
<protein>
    <recommendedName>
        <fullName evidence="7">Peptidase C1A papain C-terminal domain-containing protein</fullName>
    </recommendedName>
</protein>
<feature type="domain" description="Peptidase C1A papain C-terminal" evidence="7">
    <location>
        <begin position="146"/>
        <end position="357"/>
    </location>
</feature>
<proteinExistence type="inferred from homology"/>
<keyword evidence="9" id="KW-1185">Reference proteome</keyword>
<dbReference type="InterPro" id="IPR013128">
    <property type="entry name" value="Peptidase_C1A"/>
</dbReference>
<gene>
    <name evidence="8" type="ORF">BOKJ2_LOCUS10026</name>
</gene>
<dbReference type="Pfam" id="PF08246">
    <property type="entry name" value="Inhibitor_I29"/>
    <property type="match status" value="1"/>
</dbReference>
<dbReference type="InterPro" id="IPR039417">
    <property type="entry name" value="Peptidase_C1A_papain-like"/>
</dbReference>
<dbReference type="PANTHER" id="PTHR12411">
    <property type="entry name" value="CYSTEINE PROTEASE FAMILY C1-RELATED"/>
    <property type="match status" value="1"/>
</dbReference>
<evidence type="ECO:0000256" key="5">
    <source>
        <dbReference type="ARBA" id="ARBA00023145"/>
    </source>
</evidence>
<dbReference type="InterPro" id="IPR000668">
    <property type="entry name" value="Peptidase_C1A_C"/>
</dbReference>
<dbReference type="GO" id="GO:0006508">
    <property type="term" value="P:proteolysis"/>
    <property type="evidence" value="ECO:0007669"/>
    <property type="project" value="UniProtKB-KW"/>
</dbReference>
<keyword evidence="5" id="KW-0865">Zymogen</keyword>
<evidence type="ECO:0000256" key="3">
    <source>
        <dbReference type="ARBA" id="ARBA00022801"/>
    </source>
</evidence>
<evidence type="ECO:0000256" key="4">
    <source>
        <dbReference type="ARBA" id="ARBA00022807"/>
    </source>
</evidence>
<keyword evidence="6" id="KW-1015">Disulfide bond</keyword>
<organism evidence="8 9">
    <name type="scientific">Bursaphelenchus okinawaensis</name>
    <dbReference type="NCBI Taxonomy" id="465554"/>
    <lineage>
        <taxon>Eukaryota</taxon>
        <taxon>Metazoa</taxon>
        <taxon>Ecdysozoa</taxon>
        <taxon>Nematoda</taxon>
        <taxon>Chromadorea</taxon>
        <taxon>Rhabditida</taxon>
        <taxon>Tylenchina</taxon>
        <taxon>Tylenchomorpha</taxon>
        <taxon>Aphelenchoidea</taxon>
        <taxon>Aphelenchoididae</taxon>
        <taxon>Bursaphelenchus</taxon>
    </lineage>
</organism>
<comment type="similarity">
    <text evidence="1">Belongs to the peptidase C1 family.</text>
</comment>
<dbReference type="CDD" id="cd02248">
    <property type="entry name" value="Peptidase_C1A"/>
    <property type="match status" value="1"/>
</dbReference>
<dbReference type="OrthoDB" id="10253408at2759"/>
<dbReference type="SUPFAM" id="SSF54001">
    <property type="entry name" value="Cysteine proteinases"/>
    <property type="match status" value="1"/>
</dbReference>
<dbReference type="Proteomes" id="UP000783686">
    <property type="component" value="Unassembled WGS sequence"/>
</dbReference>
<evidence type="ECO:0000256" key="6">
    <source>
        <dbReference type="ARBA" id="ARBA00023157"/>
    </source>
</evidence>
<keyword evidence="3" id="KW-0378">Hydrolase</keyword>
<dbReference type="InterPro" id="IPR000169">
    <property type="entry name" value="Pept_cys_AS"/>
</dbReference>
<dbReference type="PRINTS" id="PR00705">
    <property type="entry name" value="PAPAIN"/>
</dbReference>
<dbReference type="Proteomes" id="UP000614601">
    <property type="component" value="Unassembled WGS sequence"/>
</dbReference>
<dbReference type="InterPro" id="IPR025661">
    <property type="entry name" value="Pept_asp_AS"/>
</dbReference>
<keyword evidence="2" id="KW-0645">Protease</keyword>
<evidence type="ECO:0000256" key="1">
    <source>
        <dbReference type="ARBA" id="ARBA00008455"/>
    </source>
</evidence>
<dbReference type="SMART" id="SM00645">
    <property type="entry name" value="Pept_C1"/>
    <property type="match status" value="1"/>
</dbReference>
<dbReference type="InterPro" id="IPR038765">
    <property type="entry name" value="Papain-like_cys_pep_sf"/>
</dbReference>
<evidence type="ECO:0000259" key="7">
    <source>
        <dbReference type="SMART" id="SM00645"/>
    </source>
</evidence>
<dbReference type="PROSITE" id="PS00139">
    <property type="entry name" value="THIOL_PROTEASE_CYS"/>
    <property type="match status" value="1"/>
</dbReference>
<evidence type="ECO:0000256" key="2">
    <source>
        <dbReference type="ARBA" id="ARBA00022670"/>
    </source>
</evidence>
<sequence length="358" mass="40541">MSPLMIHSMLEQNKFIRYVQELPITNETKNTMMMVARIRTRLPENDYYNTTTFLSYIAHFNKDYSTENEASVKYANIRTSLDNIEEQKRENPQAKFGLTMYSDQTRNDFIAQKTCGDGFNAHYQKWNYFSRFVEKPLHLSDVTIRADDSIDWRSKGKVSSVKDQNRCGCCYAFAAVGAVESQHAIKTGKVIDLSVQQAVSCTYKDKKYGGNNGCKGGQSDGVFRYIIDNGGIASESSYKTVSPISLSIPKCEKKPSVAKISRQSKLTPMDENNLAKVVKTVGPVVTYIDADSLMNYKSGVVSTKSKRINHAVLTVGFTKDYWIIKNSWTPNWGEKGYFRLKRGVNALNMAQYNFAAYK</sequence>
<reference evidence="8" key="1">
    <citation type="submission" date="2020-09" db="EMBL/GenBank/DDBJ databases">
        <authorList>
            <person name="Kikuchi T."/>
        </authorList>
    </citation>
    <scope>NUCLEOTIDE SEQUENCE</scope>
    <source>
        <strain evidence="8">SH1</strain>
    </source>
</reference>
<dbReference type="AlphaFoldDB" id="A0A811L294"/>
<comment type="caution">
    <text evidence="8">The sequence shown here is derived from an EMBL/GenBank/DDBJ whole genome shotgun (WGS) entry which is preliminary data.</text>
</comment>
<dbReference type="EMBL" id="CAJFDH010000005">
    <property type="protein sequence ID" value="CAD5223203.1"/>
    <property type="molecule type" value="Genomic_DNA"/>
</dbReference>
<evidence type="ECO:0000313" key="9">
    <source>
        <dbReference type="Proteomes" id="UP000614601"/>
    </source>
</evidence>
<keyword evidence="4" id="KW-0788">Thiol protease</keyword>
<dbReference type="EMBL" id="CAJFCW020000005">
    <property type="protein sequence ID" value="CAG9117355.1"/>
    <property type="molecule type" value="Genomic_DNA"/>
</dbReference>
<name>A0A811L294_9BILA</name>
<accession>A0A811L294</accession>
<dbReference type="Gene3D" id="3.90.70.10">
    <property type="entry name" value="Cysteine proteinases"/>
    <property type="match status" value="1"/>
</dbReference>
<evidence type="ECO:0000313" key="8">
    <source>
        <dbReference type="EMBL" id="CAD5223203.1"/>
    </source>
</evidence>
<dbReference type="Pfam" id="PF00112">
    <property type="entry name" value="Peptidase_C1"/>
    <property type="match status" value="1"/>
</dbReference>